<feature type="coiled-coil region" evidence="4">
    <location>
        <begin position="104"/>
        <end position="152"/>
    </location>
</feature>
<evidence type="ECO:0000256" key="4">
    <source>
        <dbReference type="SAM" id="Coils"/>
    </source>
</evidence>
<dbReference type="InterPro" id="IPR006143">
    <property type="entry name" value="RND_pump_MFP"/>
</dbReference>
<dbReference type="Pfam" id="PF25967">
    <property type="entry name" value="RND-MFP_C"/>
    <property type="match status" value="1"/>
</dbReference>
<evidence type="ECO:0000256" key="3">
    <source>
        <dbReference type="ARBA" id="ARBA00022448"/>
    </source>
</evidence>
<name>A0AAE4JWW0_9CYAN</name>
<dbReference type="InterPro" id="IPR058625">
    <property type="entry name" value="MdtA-like_BSH"/>
</dbReference>
<evidence type="ECO:0000259" key="6">
    <source>
        <dbReference type="Pfam" id="PF25954"/>
    </source>
</evidence>
<evidence type="ECO:0000313" key="8">
    <source>
        <dbReference type="EMBL" id="MDS3861461.1"/>
    </source>
</evidence>
<evidence type="ECO:0000259" key="7">
    <source>
        <dbReference type="Pfam" id="PF25967"/>
    </source>
</evidence>
<protein>
    <submittedName>
        <fullName evidence="8">Efflux RND transporter periplasmic adaptor subunit</fullName>
    </submittedName>
</protein>
<dbReference type="Proteomes" id="UP001268256">
    <property type="component" value="Unassembled WGS sequence"/>
</dbReference>
<comment type="caution">
    <text evidence="8">The sequence shown here is derived from an EMBL/GenBank/DDBJ whole genome shotgun (WGS) entry which is preliminary data.</text>
</comment>
<comment type="similarity">
    <text evidence="2">Belongs to the membrane fusion protein (MFP) (TC 8.A.1) family.</text>
</comment>
<dbReference type="InterPro" id="IPR058792">
    <property type="entry name" value="Beta-barrel_RND_2"/>
</dbReference>
<dbReference type="GO" id="GO:1990281">
    <property type="term" value="C:efflux pump complex"/>
    <property type="evidence" value="ECO:0007669"/>
    <property type="project" value="TreeGrafter"/>
</dbReference>
<evidence type="ECO:0000256" key="1">
    <source>
        <dbReference type="ARBA" id="ARBA00004196"/>
    </source>
</evidence>
<proteinExistence type="inferred from homology"/>
<dbReference type="PANTHER" id="PTHR30469:SF15">
    <property type="entry name" value="HLYD FAMILY OF SECRETION PROTEINS"/>
    <property type="match status" value="1"/>
</dbReference>
<dbReference type="EMBL" id="JAVMIP010000012">
    <property type="protein sequence ID" value="MDS3861461.1"/>
    <property type="molecule type" value="Genomic_DNA"/>
</dbReference>
<dbReference type="Pfam" id="PF25954">
    <property type="entry name" value="Beta-barrel_RND_2"/>
    <property type="match status" value="1"/>
</dbReference>
<dbReference type="NCBIfam" id="TIGR01730">
    <property type="entry name" value="RND_mfp"/>
    <property type="match status" value="1"/>
</dbReference>
<keyword evidence="9" id="KW-1185">Reference proteome</keyword>
<dbReference type="Gene3D" id="2.40.420.20">
    <property type="match status" value="1"/>
</dbReference>
<dbReference type="Gene3D" id="2.40.50.100">
    <property type="match status" value="1"/>
</dbReference>
<dbReference type="InterPro" id="IPR058627">
    <property type="entry name" value="MdtA-like_C"/>
</dbReference>
<gene>
    <name evidence="8" type="ORF">RIF25_11645</name>
</gene>
<accession>A0AAE4JWW0</accession>
<feature type="domain" description="Multidrug resistance protein MdtA-like barrel-sandwich hybrid" evidence="5">
    <location>
        <begin position="65"/>
        <end position="241"/>
    </location>
</feature>
<dbReference type="Gene3D" id="1.10.287.470">
    <property type="entry name" value="Helix hairpin bin"/>
    <property type="match status" value="2"/>
</dbReference>
<feature type="domain" description="CusB-like beta-barrel" evidence="6">
    <location>
        <begin position="253"/>
        <end position="327"/>
    </location>
</feature>
<dbReference type="Pfam" id="PF25917">
    <property type="entry name" value="BSH_RND"/>
    <property type="match status" value="1"/>
</dbReference>
<evidence type="ECO:0000256" key="2">
    <source>
        <dbReference type="ARBA" id="ARBA00009477"/>
    </source>
</evidence>
<comment type="subcellular location">
    <subcellularLocation>
        <location evidence="1">Cell envelope</location>
    </subcellularLocation>
</comment>
<keyword evidence="3" id="KW-0813">Transport</keyword>
<dbReference type="Gene3D" id="2.40.30.170">
    <property type="match status" value="1"/>
</dbReference>
<evidence type="ECO:0000313" key="9">
    <source>
        <dbReference type="Proteomes" id="UP001268256"/>
    </source>
</evidence>
<dbReference type="SUPFAM" id="SSF111369">
    <property type="entry name" value="HlyD-like secretion proteins"/>
    <property type="match status" value="2"/>
</dbReference>
<dbReference type="RefSeq" id="WP_322878703.1">
    <property type="nucleotide sequence ID" value="NZ_JAVMIP010000012.1"/>
</dbReference>
<evidence type="ECO:0000259" key="5">
    <source>
        <dbReference type="Pfam" id="PF25917"/>
    </source>
</evidence>
<organism evidence="8 9">
    <name type="scientific">Pseudocalidococcus azoricus BACA0444</name>
    <dbReference type="NCBI Taxonomy" id="2918990"/>
    <lineage>
        <taxon>Bacteria</taxon>
        <taxon>Bacillati</taxon>
        <taxon>Cyanobacteriota</taxon>
        <taxon>Cyanophyceae</taxon>
        <taxon>Acaryochloridales</taxon>
        <taxon>Thermosynechococcaceae</taxon>
        <taxon>Pseudocalidococcus</taxon>
        <taxon>Pseudocalidococcus azoricus</taxon>
    </lineage>
</organism>
<dbReference type="AlphaFoldDB" id="A0AAE4JWW0"/>
<dbReference type="PANTHER" id="PTHR30469">
    <property type="entry name" value="MULTIDRUG RESISTANCE PROTEIN MDTA"/>
    <property type="match status" value="1"/>
</dbReference>
<keyword evidence="4" id="KW-0175">Coiled coil</keyword>
<dbReference type="GO" id="GO:0015562">
    <property type="term" value="F:efflux transmembrane transporter activity"/>
    <property type="evidence" value="ECO:0007669"/>
    <property type="project" value="TreeGrafter"/>
</dbReference>
<feature type="domain" description="Multidrug resistance protein MdtA-like C-terminal permuted SH3" evidence="7">
    <location>
        <begin position="332"/>
        <end position="391"/>
    </location>
</feature>
<sequence>MNVFAQGILIVALAWGSAGCQTSLSPNATARPVSAEIPVDLAVAKPGTLGSRVTFTGTTRPNQDVVLRAQVEGQVLSLGVDVGDRVAQGQVLARLDAALLRAAVIEAESELAARRSEVVQAQAQVNNARIAVEQARLNLQQSQSDAARLKQLLASGAIAAQTAEQAETTAQTQRQVLASTQAQVQTAQEGVAIAQGRVQAQAAIVKQTQARLQYALIRSPLNGVVLERLTETGNLVQPGNELLRIGNLNQLRVVVELSEREAADLGVGQSAEITLDAAPNETLSGRVSRISPAAEATARLVPVEILINNPQQRFGSGQLARVTFQGETQARIVVPQSALAGEQEGNVSAKEGQVYVVTNNQVEVRAVELGNRRNGQVEIVTGLNPGERYVVRSGRPLKSGDTVRVSVLSER</sequence>
<reference evidence="9" key="1">
    <citation type="submission" date="2023-07" db="EMBL/GenBank/DDBJ databases">
        <authorList>
            <person name="Luz R."/>
            <person name="Cordeiro R."/>
            <person name="Fonseca A."/>
            <person name="Goncalves V."/>
        </authorList>
    </citation>
    <scope>NUCLEOTIDE SEQUENCE [LARGE SCALE GENOMIC DNA]</scope>
    <source>
        <strain evidence="9">BACA0444</strain>
    </source>
</reference>